<gene>
    <name evidence="2" type="ORF">WHR41_02809</name>
</gene>
<dbReference type="GeneID" id="96004253"/>
<feature type="compositionally biased region" description="Low complexity" evidence="1">
    <location>
        <begin position="327"/>
        <end position="344"/>
    </location>
</feature>
<dbReference type="AlphaFoldDB" id="A0AB34KVK3"/>
<feature type="compositionally biased region" description="Acidic residues" evidence="1">
    <location>
        <begin position="75"/>
        <end position="111"/>
    </location>
</feature>
<dbReference type="RefSeq" id="XP_069231421.1">
    <property type="nucleotide sequence ID" value="XM_069371415.1"/>
</dbReference>
<keyword evidence="3" id="KW-1185">Reference proteome</keyword>
<proteinExistence type="predicted"/>
<sequence length="364" mass="40192">MPKGNSQPAPVNAFARLAVAQAYVAANRKGATMPATTRSQNRATYTASPQAQAGSSRSGQTRVVTPGTPLSTAQGDDEDSDTDTDSDGDDSDDESEDSDDSDESDDEDDDETIVSNIFAIGEPNGLVRKENMLGHPTSAEYAGLVRVVADFAAENSDFLKALKARVKVPSDQWSKLMARRLRTRWETTMLRFDRNPSDPSNRYDVINTAQRLKNLAGAIKRMTRATYWEAMRLDTRMEFFSLLLDIIRDVVRRDRDHYGGRGSPYALQSAIDVNLYQRLIGQSQDVFAVKVLRIMIKRELGVPLLRQIAYVDEIIHELSRRPNARPGSSVSGRSSASSGSSGVATSFGGVLLKLREKLIQQREQ</sequence>
<dbReference type="Proteomes" id="UP000803884">
    <property type="component" value="Unassembled WGS sequence"/>
</dbReference>
<feature type="compositionally biased region" description="Polar residues" evidence="1">
    <location>
        <begin position="34"/>
        <end position="74"/>
    </location>
</feature>
<evidence type="ECO:0000256" key="1">
    <source>
        <dbReference type="SAM" id="MobiDB-lite"/>
    </source>
</evidence>
<evidence type="ECO:0000313" key="2">
    <source>
        <dbReference type="EMBL" id="KAL1588316.1"/>
    </source>
</evidence>
<evidence type="ECO:0000313" key="3">
    <source>
        <dbReference type="Proteomes" id="UP000803884"/>
    </source>
</evidence>
<accession>A0AB34KVK3</accession>
<feature type="region of interest" description="Disordered" evidence="1">
    <location>
        <begin position="321"/>
        <end position="344"/>
    </location>
</feature>
<feature type="region of interest" description="Disordered" evidence="1">
    <location>
        <begin position="28"/>
        <end position="111"/>
    </location>
</feature>
<protein>
    <submittedName>
        <fullName evidence="2">Uncharacterized protein</fullName>
    </submittedName>
</protein>
<dbReference type="EMBL" id="JAAQHG020000007">
    <property type="protein sequence ID" value="KAL1588316.1"/>
    <property type="molecule type" value="Genomic_DNA"/>
</dbReference>
<name>A0AB34KVK3_9PEZI</name>
<reference evidence="2 3" key="1">
    <citation type="journal article" date="2020" name="Microbiol. Resour. Announc.">
        <title>Draft Genome Sequence of a Cladosporium Species Isolated from the Mesophotic Ascidian Didemnum maculosum.</title>
        <authorList>
            <person name="Gioti A."/>
            <person name="Siaperas R."/>
            <person name="Nikolaivits E."/>
            <person name="Le Goff G."/>
            <person name="Ouazzani J."/>
            <person name="Kotoulas G."/>
            <person name="Topakas E."/>
        </authorList>
    </citation>
    <scope>NUCLEOTIDE SEQUENCE [LARGE SCALE GENOMIC DNA]</scope>
    <source>
        <strain evidence="2 3">TM138-S3</strain>
    </source>
</reference>
<organism evidence="2 3">
    <name type="scientific">Cladosporium halotolerans</name>
    <dbReference type="NCBI Taxonomy" id="1052096"/>
    <lineage>
        <taxon>Eukaryota</taxon>
        <taxon>Fungi</taxon>
        <taxon>Dikarya</taxon>
        <taxon>Ascomycota</taxon>
        <taxon>Pezizomycotina</taxon>
        <taxon>Dothideomycetes</taxon>
        <taxon>Dothideomycetidae</taxon>
        <taxon>Cladosporiales</taxon>
        <taxon>Cladosporiaceae</taxon>
        <taxon>Cladosporium</taxon>
    </lineage>
</organism>
<comment type="caution">
    <text evidence="2">The sequence shown here is derived from an EMBL/GenBank/DDBJ whole genome shotgun (WGS) entry which is preliminary data.</text>
</comment>